<dbReference type="CDD" id="cd01276">
    <property type="entry name" value="PKCI_related"/>
    <property type="match status" value="1"/>
</dbReference>
<dbReference type="InterPro" id="IPR036265">
    <property type="entry name" value="HIT-like_sf"/>
</dbReference>
<proteinExistence type="predicted"/>
<dbReference type="RefSeq" id="WP_101300227.1">
    <property type="nucleotide sequence ID" value="NZ_CP025197.1"/>
</dbReference>
<evidence type="ECO:0000256" key="3">
    <source>
        <dbReference type="PROSITE-ProRule" id="PRU00464"/>
    </source>
</evidence>
<dbReference type="EMBL" id="CP025197">
    <property type="protein sequence ID" value="AUG57162.1"/>
    <property type="molecule type" value="Genomic_DNA"/>
</dbReference>
<keyword evidence="5" id="KW-0378">Hydrolase</keyword>
<dbReference type="InterPro" id="IPR011146">
    <property type="entry name" value="HIT-like"/>
</dbReference>
<protein>
    <submittedName>
        <fullName evidence="5">HIT-like protein</fullName>
        <ecNumber evidence="5">3.-.-.-</ecNumber>
    </submittedName>
</protein>
<dbReference type="AlphaFoldDB" id="A0A2K9E061"/>
<sequence>MGECVFCKIIRKEIPSTIYLENEKVIAIKDINPAAPVHVLIIPKEHIENVKDINENNGEILVDIHLAANKVADELGISQKGYRLITNVGKDAGQTVFHLHYHLLGGMEMGEKII</sequence>
<dbReference type="EC" id="3.-.-.-" evidence="5"/>
<gene>
    <name evidence="5" type="ORF">HVS_06180</name>
</gene>
<dbReference type="Proteomes" id="UP000233534">
    <property type="component" value="Chromosome"/>
</dbReference>
<dbReference type="PROSITE" id="PS51084">
    <property type="entry name" value="HIT_2"/>
    <property type="match status" value="1"/>
</dbReference>
<accession>A0A2K9E061</accession>
<dbReference type="KEGG" id="hsc:HVS_06180"/>
<organism evidence="5 6">
    <name type="scientific">Acetivibrio saccincola</name>
    <dbReference type="NCBI Taxonomy" id="1677857"/>
    <lineage>
        <taxon>Bacteria</taxon>
        <taxon>Bacillati</taxon>
        <taxon>Bacillota</taxon>
        <taxon>Clostridia</taxon>
        <taxon>Eubacteriales</taxon>
        <taxon>Oscillospiraceae</taxon>
        <taxon>Acetivibrio</taxon>
    </lineage>
</organism>
<dbReference type="PRINTS" id="PR00332">
    <property type="entry name" value="HISTRIAD"/>
</dbReference>
<dbReference type="GO" id="GO:0016787">
    <property type="term" value="F:hydrolase activity"/>
    <property type="evidence" value="ECO:0007669"/>
    <property type="project" value="UniProtKB-KW"/>
</dbReference>
<evidence type="ECO:0000259" key="4">
    <source>
        <dbReference type="PROSITE" id="PS51084"/>
    </source>
</evidence>
<feature type="short sequence motif" description="Histidine triad motif" evidence="2 3">
    <location>
        <begin position="98"/>
        <end position="102"/>
    </location>
</feature>
<evidence type="ECO:0000313" key="6">
    <source>
        <dbReference type="Proteomes" id="UP000233534"/>
    </source>
</evidence>
<evidence type="ECO:0000256" key="1">
    <source>
        <dbReference type="PIRSR" id="PIRSR601310-1"/>
    </source>
</evidence>
<name>A0A2K9E061_9FIRM</name>
<dbReference type="SUPFAM" id="SSF54197">
    <property type="entry name" value="HIT-like"/>
    <property type="match status" value="1"/>
</dbReference>
<dbReference type="Gene3D" id="3.30.428.10">
    <property type="entry name" value="HIT-like"/>
    <property type="match status" value="1"/>
</dbReference>
<evidence type="ECO:0000313" key="5">
    <source>
        <dbReference type="EMBL" id="AUG57162.1"/>
    </source>
</evidence>
<dbReference type="PANTHER" id="PTHR23089">
    <property type="entry name" value="HISTIDINE TRIAD HIT PROTEIN"/>
    <property type="match status" value="1"/>
</dbReference>
<dbReference type="InterPro" id="IPR001310">
    <property type="entry name" value="Histidine_triad_HIT"/>
</dbReference>
<reference evidence="5 6" key="1">
    <citation type="submission" date="2017-12" db="EMBL/GenBank/DDBJ databases">
        <title>Complete genome sequence of Herbivorax saccincola GGR1, a novel Cellulosome-producing hydrolytic bacterium in a thermophilic biogas plant, established by Illumina and Nanopore MinION sequencing.</title>
        <authorList>
            <person name="Pechtl A."/>
            <person name="Ruckert C."/>
            <person name="Koeck D.E."/>
            <person name="Maus I."/>
            <person name="Winkler A."/>
            <person name="Kalinowski J."/>
            <person name="Puhler A."/>
            <person name="Schwarz W.W."/>
            <person name="Zverlov V.V."/>
            <person name="Schluter A."/>
            <person name="Liebl W."/>
        </authorList>
    </citation>
    <scope>NUCLEOTIDE SEQUENCE [LARGE SCALE GENOMIC DNA]</scope>
    <source>
        <strain evidence="6">SR1</strain>
    </source>
</reference>
<feature type="active site" description="Tele-AMP-histidine intermediate" evidence="1">
    <location>
        <position position="100"/>
    </location>
</feature>
<dbReference type="Pfam" id="PF11969">
    <property type="entry name" value="DcpS_C"/>
    <property type="match status" value="1"/>
</dbReference>
<feature type="domain" description="HIT" evidence="4">
    <location>
        <begin position="5"/>
        <end position="114"/>
    </location>
</feature>
<keyword evidence="6" id="KW-1185">Reference proteome</keyword>
<evidence type="ECO:0000256" key="2">
    <source>
        <dbReference type="PIRSR" id="PIRSR601310-3"/>
    </source>
</evidence>